<sequence>MYVHRSVLFEKNKLQTTNWLAGRMSANREWMYRRIVDNEISREFRDGIDEFIEFALRNVNIVDPQGRIRCPCALCKNNRFHDPYDVTRHLYTKGFVSGYMNWTVHGEPFWANIRTMGQEVEDNSYVNMVFDAAGPGVNFHMDMNFDDEGVANEESPNESANDFSHGHGSMFELHDDIQLCNDIEMEEVEANDIISGRQVYQQEEEEEEEEEFESQNTTEEDDDENELDFSTSENEDEMDTFE</sequence>
<feature type="region of interest" description="Disordered" evidence="1">
    <location>
        <begin position="194"/>
        <end position="242"/>
    </location>
</feature>
<gene>
    <name evidence="3" type="ORF">Taro_040123</name>
</gene>
<dbReference type="OrthoDB" id="1422231at2759"/>
<evidence type="ECO:0000313" key="3">
    <source>
        <dbReference type="EMBL" id="MQM07290.1"/>
    </source>
</evidence>
<evidence type="ECO:0000313" key="4">
    <source>
        <dbReference type="Proteomes" id="UP000652761"/>
    </source>
</evidence>
<evidence type="ECO:0000256" key="1">
    <source>
        <dbReference type="SAM" id="MobiDB-lite"/>
    </source>
</evidence>
<protein>
    <recommendedName>
        <fullName evidence="2">Transposase-associated domain-containing protein</fullName>
    </recommendedName>
</protein>
<feature type="domain" description="Transposase-associated" evidence="2">
    <location>
        <begin position="28"/>
        <end position="107"/>
    </location>
</feature>
<dbReference type="InterPro" id="IPR029480">
    <property type="entry name" value="Transpos_assoc"/>
</dbReference>
<dbReference type="EMBL" id="NMUH01003840">
    <property type="protein sequence ID" value="MQM07290.1"/>
    <property type="molecule type" value="Genomic_DNA"/>
</dbReference>
<dbReference type="Pfam" id="PF13963">
    <property type="entry name" value="Transpos_assoc"/>
    <property type="match status" value="1"/>
</dbReference>
<reference evidence="3" key="1">
    <citation type="submission" date="2017-07" db="EMBL/GenBank/DDBJ databases">
        <title>Taro Niue Genome Assembly and Annotation.</title>
        <authorList>
            <person name="Atibalentja N."/>
            <person name="Keating K."/>
            <person name="Fields C.J."/>
        </authorList>
    </citation>
    <scope>NUCLEOTIDE SEQUENCE</scope>
    <source>
        <strain evidence="3">Niue_2</strain>
        <tissue evidence="3">Leaf</tissue>
    </source>
</reference>
<evidence type="ECO:0000259" key="2">
    <source>
        <dbReference type="Pfam" id="PF13963"/>
    </source>
</evidence>
<comment type="caution">
    <text evidence="3">The sequence shown here is derived from an EMBL/GenBank/DDBJ whole genome shotgun (WGS) entry which is preliminary data.</text>
</comment>
<dbReference type="Proteomes" id="UP000652761">
    <property type="component" value="Unassembled WGS sequence"/>
</dbReference>
<accession>A0A843WXL9</accession>
<keyword evidence="4" id="KW-1185">Reference proteome</keyword>
<proteinExistence type="predicted"/>
<dbReference type="AlphaFoldDB" id="A0A843WXL9"/>
<name>A0A843WXL9_COLES</name>
<feature type="compositionally biased region" description="Acidic residues" evidence="1">
    <location>
        <begin position="202"/>
        <end position="242"/>
    </location>
</feature>
<organism evidence="3 4">
    <name type="scientific">Colocasia esculenta</name>
    <name type="common">Wild taro</name>
    <name type="synonym">Arum esculentum</name>
    <dbReference type="NCBI Taxonomy" id="4460"/>
    <lineage>
        <taxon>Eukaryota</taxon>
        <taxon>Viridiplantae</taxon>
        <taxon>Streptophyta</taxon>
        <taxon>Embryophyta</taxon>
        <taxon>Tracheophyta</taxon>
        <taxon>Spermatophyta</taxon>
        <taxon>Magnoliopsida</taxon>
        <taxon>Liliopsida</taxon>
        <taxon>Araceae</taxon>
        <taxon>Aroideae</taxon>
        <taxon>Colocasieae</taxon>
        <taxon>Colocasia</taxon>
    </lineage>
</organism>